<dbReference type="RefSeq" id="WP_145817905.1">
    <property type="nucleotide sequence ID" value="NZ_CP024948.1"/>
</dbReference>
<dbReference type="InterPro" id="IPR008592">
    <property type="entry name" value="DUF874"/>
</dbReference>
<evidence type="ECO:0000313" key="2">
    <source>
        <dbReference type="EMBL" id="QDY61222.1"/>
    </source>
</evidence>
<name>A0A518YGS7_HELPX</name>
<sequence>MESVKTGKTNKVGRNTEMVNAKANKETHFKQVSTITNIIRSISGFFTKIAKKVRELVKKHPKKSNAALVVLTHVACKKAKELDDKVQDKSKQAEKEDQINWWKYSGLTIATSLLLAACSVGDIDKQIELEQEQQKTEQERQKTNKSEIELEQERQKTNKSGIELANSQIKAEQERQKTEQEKQKANKSEIELEQQKQKTINTQRDLIKEQKDFIKETEQNCQEKHGQLFIKKARIKTGITTGIAIEVEAECKTPKPTKTNQTPIQPKHLPNSKQPRSQRGSKAQEFIAYLQKELESLPYSQKAIAKQVDFYKPSSIAYLELDPRDFKVTEEWQNENLKIRSKAQAKMLEMRSLKPDPQAHLSTSQSLLLVQKIFADVSKEIKAVANTEKKVEKAGYGYSKRM</sequence>
<evidence type="ECO:0000256" key="1">
    <source>
        <dbReference type="SAM" id="MobiDB-lite"/>
    </source>
</evidence>
<feature type="compositionally biased region" description="Polar residues" evidence="1">
    <location>
        <begin position="271"/>
        <end position="281"/>
    </location>
</feature>
<dbReference type="EMBL" id="CP024948">
    <property type="protein sequence ID" value="QDY61222.1"/>
    <property type="molecule type" value="Genomic_DNA"/>
</dbReference>
<evidence type="ECO:0008006" key="4">
    <source>
        <dbReference type="Google" id="ProtNLM"/>
    </source>
</evidence>
<feature type="compositionally biased region" description="Basic and acidic residues" evidence="1">
    <location>
        <begin position="134"/>
        <end position="156"/>
    </location>
</feature>
<feature type="region of interest" description="Disordered" evidence="1">
    <location>
        <begin position="134"/>
        <end position="196"/>
    </location>
</feature>
<feature type="compositionally biased region" description="Low complexity" evidence="1">
    <location>
        <begin position="254"/>
        <end position="267"/>
    </location>
</feature>
<dbReference type="AlphaFoldDB" id="A0A518YGS7"/>
<feature type="compositionally biased region" description="Basic and acidic residues" evidence="1">
    <location>
        <begin position="171"/>
        <end position="196"/>
    </location>
</feature>
<dbReference type="Pfam" id="PF05917">
    <property type="entry name" value="DUF874"/>
    <property type="match status" value="1"/>
</dbReference>
<dbReference type="PIRSF" id="PIRSF015868">
    <property type="entry name" value="DUF874_HELPY"/>
    <property type="match status" value="1"/>
</dbReference>
<protein>
    <recommendedName>
        <fullName evidence="4">DUF874 family protein</fullName>
    </recommendedName>
</protein>
<dbReference type="Proteomes" id="UP000320851">
    <property type="component" value="Chromosome"/>
</dbReference>
<feature type="region of interest" description="Disordered" evidence="1">
    <location>
        <begin position="252"/>
        <end position="282"/>
    </location>
</feature>
<evidence type="ECO:0000313" key="3">
    <source>
        <dbReference type="Proteomes" id="UP000320851"/>
    </source>
</evidence>
<reference evidence="2 3" key="1">
    <citation type="journal article" date="2019" name="Sci. Rep.">
        <title>Evolutionary mechanism leading to the multi-cagA genotype in Helicobacter pylori.</title>
        <authorList>
            <person name="Su H."/>
            <person name="Tissera K."/>
            <person name="Jang S."/>
            <person name="Choi Y.H."/>
            <person name="Kim A."/>
            <person name="Cho Y.J."/>
            <person name="Li M."/>
            <person name="Gunawardhana N."/>
            <person name="Merrell D.S."/>
            <person name="Ge L."/>
            <person name="Cha J.H."/>
        </authorList>
    </citation>
    <scope>NUCLEOTIDE SEQUENCE [LARGE SCALE GENOMIC DNA]</scope>
    <source>
        <strain evidence="2 3">B140</strain>
    </source>
</reference>
<organism evidence="2 3">
    <name type="scientific">Helicobacter pylori</name>
    <name type="common">Campylobacter pylori</name>
    <dbReference type="NCBI Taxonomy" id="210"/>
    <lineage>
        <taxon>Bacteria</taxon>
        <taxon>Pseudomonadati</taxon>
        <taxon>Campylobacterota</taxon>
        <taxon>Epsilonproteobacteria</taxon>
        <taxon>Campylobacterales</taxon>
        <taxon>Helicobacteraceae</taxon>
        <taxon>Helicobacter</taxon>
    </lineage>
</organism>
<proteinExistence type="predicted"/>
<gene>
    <name evidence="2" type="ORF">CV728_07005</name>
</gene>
<accession>A0A518YGS7</accession>